<gene>
    <name evidence="1" type="ORF">MTR67_012802</name>
</gene>
<name>A0AAF0TGA6_SOLVR</name>
<dbReference type="AlphaFoldDB" id="A0AAF0TGA6"/>
<evidence type="ECO:0008006" key="3">
    <source>
        <dbReference type="Google" id="ProtNLM"/>
    </source>
</evidence>
<reference evidence="1" key="1">
    <citation type="submission" date="2023-08" db="EMBL/GenBank/DDBJ databases">
        <title>A de novo genome assembly of Solanum verrucosum Schlechtendal, a Mexican diploid species geographically isolated from the other diploid A-genome species in potato relatives.</title>
        <authorList>
            <person name="Hosaka K."/>
        </authorList>
    </citation>
    <scope>NUCLEOTIDE SEQUENCE</scope>
    <source>
        <tissue evidence="1">Young leaves</tissue>
    </source>
</reference>
<protein>
    <recommendedName>
        <fullName evidence="3">Hexosyltransferase</fullName>
    </recommendedName>
</protein>
<dbReference type="Proteomes" id="UP001234989">
    <property type="component" value="Chromosome 3"/>
</dbReference>
<organism evidence="1 2">
    <name type="scientific">Solanum verrucosum</name>
    <dbReference type="NCBI Taxonomy" id="315347"/>
    <lineage>
        <taxon>Eukaryota</taxon>
        <taxon>Viridiplantae</taxon>
        <taxon>Streptophyta</taxon>
        <taxon>Embryophyta</taxon>
        <taxon>Tracheophyta</taxon>
        <taxon>Spermatophyta</taxon>
        <taxon>Magnoliopsida</taxon>
        <taxon>eudicotyledons</taxon>
        <taxon>Gunneridae</taxon>
        <taxon>Pentapetalae</taxon>
        <taxon>asterids</taxon>
        <taxon>lamiids</taxon>
        <taxon>Solanales</taxon>
        <taxon>Solanaceae</taxon>
        <taxon>Solanoideae</taxon>
        <taxon>Solaneae</taxon>
        <taxon>Solanum</taxon>
    </lineage>
</organism>
<accession>A0AAF0TGA6</accession>
<keyword evidence="2" id="KW-1185">Reference proteome</keyword>
<sequence>MVIGINTTFSSRKRHDYIRQTWMPQGVNYKKLHRLEDEKGIVVRFMIGYRYDLMQLLNEVVRSSFCCLKELARTLNLL</sequence>
<evidence type="ECO:0000313" key="2">
    <source>
        <dbReference type="Proteomes" id="UP001234989"/>
    </source>
</evidence>
<dbReference type="EMBL" id="CP133614">
    <property type="protein sequence ID" value="WMV19417.1"/>
    <property type="molecule type" value="Genomic_DNA"/>
</dbReference>
<proteinExistence type="predicted"/>
<evidence type="ECO:0000313" key="1">
    <source>
        <dbReference type="EMBL" id="WMV19417.1"/>
    </source>
</evidence>